<keyword evidence="3" id="KW-1185">Reference proteome</keyword>
<feature type="transmembrane region" description="Helical" evidence="1">
    <location>
        <begin position="21"/>
        <end position="42"/>
    </location>
</feature>
<organism evidence="2 3">
    <name type="scientific">Brevibacterium spongiae</name>
    <dbReference type="NCBI Taxonomy" id="2909672"/>
    <lineage>
        <taxon>Bacteria</taxon>
        <taxon>Bacillati</taxon>
        <taxon>Actinomycetota</taxon>
        <taxon>Actinomycetes</taxon>
        <taxon>Micrococcales</taxon>
        <taxon>Brevibacteriaceae</taxon>
        <taxon>Brevibacterium</taxon>
    </lineage>
</organism>
<protein>
    <submittedName>
        <fullName evidence="2">Uncharacterized protein</fullName>
    </submittedName>
</protein>
<sequence length="83" mass="8679">MSRYNVNGTLKSLQVRLGKSAAFFLLLGVLGFLLVKVVGPILQTGPELVVEAIISGTPLLIALGCAIAALTVSLVHRVRHTAA</sequence>
<keyword evidence="1" id="KW-1133">Transmembrane helix</keyword>
<proteinExistence type="predicted"/>
<reference evidence="2" key="1">
    <citation type="submission" date="2022-03" db="EMBL/GenBank/DDBJ databases">
        <title>Brevibacterium spongiae sp. nov., isolated from marine sponge.</title>
        <authorList>
            <person name="Li Z."/>
            <person name="Zhang M."/>
        </authorList>
    </citation>
    <scope>NUCLEOTIDE SEQUENCE</scope>
    <source>
        <strain evidence="2">WHS-Z9</strain>
    </source>
</reference>
<evidence type="ECO:0000313" key="3">
    <source>
        <dbReference type="Proteomes" id="UP001064879"/>
    </source>
</evidence>
<evidence type="ECO:0000313" key="2">
    <source>
        <dbReference type="EMBL" id="UVI36876.1"/>
    </source>
</evidence>
<dbReference type="EMBL" id="CP093443">
    <property type="protein sequence ID" value="UVI36876.1"/>
    <property type="molecule type" value="Genomic_DNA"/>
</dbReference>
<keyword evidence="1" id="KW-0812">Transmembrane</keyword>
<dbReference type="RefSeq" id="WP_265419441.1">
    <property type="nucleotide sequence ID" value="NZ_CP093443.1"/>
</dbReference>
<keyword evidence="1" id="KW-0472">Membrane</keyword>
<name>A0ABY5SV08_9MICO</name>
<accession>A0ABY5SV08</accession>
<feature type="transmembrane region" description="Helical" evidence="1">
    <location>
        <begin position="48"/>
        <end position="75"/>
    </location>
</feature>
<evidence type="ECO:0000256" key="1">
    <source>
        <dbReference type="SAM" id="Phobius"/>
    </source>
</evidence>
<dbReference type="Proteomes" id="UP001064879">
    <property type="component" value="Chromosome"/>
</dbReference>
<gene>
    <name evidence="2" type="ORF">L1F31_04260</name>
</gene>